<accession>A0A6J4VQ30</accession>
<sequence>MNIDDACALAHVLLDKHGLHNWSFAFNRRKRAFGLCDYSRRTIYLSSVLTELNGEAEVRDTLLHEVAHALAGHCAGHGPIWREIAQKVGARPRRCYRAEEVQQPPSKYLLVCPSCNASTPLHRRPIRVYACRSCCERLNGGGFSVKYRLQVRLLER</sequence>
<reference evidence="2" key="1">
    <citation type="submission" date="2020-02" db="EMBL/GenBank/DDBJ databases">
        <authorList>
            <person name="Meier V. D."/>
        </authorList>
    </citation>
    <scope>NUCLEOTIDE SEQUENCE</scope>
    <source>
        <strain evidence="2">AVDCRST_MAG86</strain>
    </source>
</reference>
<protein>
    <recommendedName>
        <fullName evidence="1">SprT-like domain-containing protein</fullName>
    </recommendedName>
</protein>
<evidence type="ECO:0000313" key="2">
    <source>
        <dbReference type="EMBL" id="CAA9584301.1"/>
    </source>
</evidence>
<dbReference type="GO" id="GO:0006950">
    <property type="term" value="P:response to stress"/>
    <property type="evidence" value="ECO:0007669"/>
    <property type="project" value="UniProtKB-ARBA"/>
</dbReference>
<feature type="domain" description="SprT-like" evidence="1">
    <location>
        <begin position="6"/>
        <end position="141"/>
    </location>
</feature>
<dbReference type="SMART" id="SM00731">
    <property type="entry name" value="SprT"/>
    <property type="match status" value="1"/>
</dbReference>
<dbReference type="EMBL" id="CADCWP010000297">
    <property type="protein sequence ID" value="CAA9584301.1"/>
    <property type="molecule type" value="Genomic_DNA"/>
</dbReference>
<dbReference type="AlphaFoldDB" id="A0A6J4VQ30"/>
<gene>
    <name evidence="2" type="ORF">AVDCRST_MAG86-3267</name>
</gene>
<organism evidence="2">
    <name type="scientific">uncultured Truepera sp</name>
    <dbReference type="NCBI Taxonomy" id="543023"/>
    <lineage>
        <taxon>Bacteria</taxon>
        <taxon>Thermotogati</taxon>
        <taxon>Deinococcota</taxon>
        <taxon>Deinococci</taxon>
        <taxon>Trueperales</taxon>
        <taxon>Trueperaceae</taxon>
        <taxon>Truepera</taxon>
        <taxon>environmental samples</taxon>
    </lineage>
</organism>
<evidence type="ECO:0000259" key="1">
    <source>
        <dbReference type="SMART" id="SM00731"/>
    </source>
</evidence>
<name>A0A6J4VQ30_9DEIN</name>
<proteinExistence type="predicted"/>
<dbReference type="Pfam" id="PF10263">
    <property type="entry name" value="SprT-like"/>
    <property type="match status" value="1"/>
</dbReference>
<dbReference type="InterPro" id="IPR006640">
    <property type="entry name" value="SprT-like_domain"/>
</dbReference>